<dbReference type="InterPro" id="IPR052786">
    <property type="entry name" value="Spore_wall_assembly"/>
</dbReference>
<feature type="region of interest" description="Disordered" evidence="5">
    <location>
        <begin position="1"/>
        <end position="27"/>
    </location>
</feature>
<reference evidence="7 8" key="1">
    <citation type="journal article" date="2016" name="Genome Biol. Evol.">
        <title>Divergent and convergent evolution of fungal pathogenicity.</title>
        <authorList>
            <person name="Shang Y."/>
            <person name="Xiao G."/>
            <person name="Zheng P."/>
            <person name="Cen K."/>
            <person name="Zhan S."/>
            <person name="Wang C."/>
        </authorList>
    </citation>
    <scope>NUCLEOTIDE SEQUENCE [LARGE SCALE GENOMIC DNA]</scope>
    <source>
        <strain evidence="7 8">ARSEF 2679</strain>
    </source>
</reference>
<dbReference type="GO" id="GO:0005628">
    <property type="term" value="C:prospore membrane"/>
    <property type="evidence" value="ECO:0007669"/>
    <property type="project" value="TreeGrafter"/>
</dbReference>
<feature type="transmembrane region" description="Helical" evidence="6">
    <location>
        <begin position="200"/>
        <end position="220"/>
    </location>
</feature>
<dbReference type="AlphaFoldDB" id="A0A168D2B6"/>
<keyword evidence="2 6" id="KW-0812">Transmembrane</keyword>
<dbReference type="STRING" id="1081104.A0A168D2B6"/>
<feature type="transmembrane region" description="Helical" evidence="6">
    <location>
        <begin position="106"/>
        <end position="126"/>
    </location>
</feature>
<comment type="caution">
    <text evidence="7">The sequence shown here is derived from an EMBL/GenBank/DDBJ whole genome shotgun (WGS) entry which is preliminary data.</text>
</comment>
<dbReference type="GO" id="GO:0005619">
    <property type="term" value="C:ascospore wall"/>
    <property type="evidence" value="ECO:0007669"/>
    <property type="project" value="TreeGrafter"/>
</dbReference>
<dbReference type="Pfam" id="PF07264">
    <property type="entry name" value="EI24"/>
    <property type="match status" value="1"/>
</dbReference>
<keyword evidence="4 6" id="KW-0472">Membrane</keyword>
<protein>
    <recommendedName>
        <fullName evidence="9">Outer spore wall protein RRT8</fullName>
    </recommendedName>
</protein>
<dbReference type="OrthoDB" id="10012223at2759"/>
<accession>A0A168D2B6</accession>
<proteinExistence type="predicted"/>
<dbReference type="GO" id="GO:0005811">
    <property type="term" value="C:lipid droplet"/>
    <property type="evidence" value="ECO:0007669"/>
    <property type="project" value="TreeGrafter"/>
</dbReference>
<evidence type="ECO:0000256" key="1">
    <source>
        <dbReference type="ARBA" id="ARBA00004141"/>
    </source>
</evidence>
<feature type="transmembrane region" description="Helical" evidence="6">
    <location>
        <begin position="79"/>
        <end position="100"/>
    </location>
</feature>
<dbReference type="PANTHER" id="PTHR34292">
    <property type="entry name" value="OUTER SPORE WALL PROTEIN LDS1"/>
    <property type="match status" value="1"/>
</dbReference>
<dbReference type="GeneID" id="30017450"/>
<comment type="subcellular location">
    <subcellularLocation>
        <location evidence="1">Membrane</location>
        <topology evidence="1">Multi-pass membrane protein</topology>
    </subcellularLocation>
</comment>
<evidence type="ECO:0000256" key="4">
    <source>
        <dbReference type="ARBA" id="ARBA00023136"/>
    </source>
</evidence>
<evidence type="ECO:0000313" key="7">
    <source>
        <dbReference type="EMBL" id="OAA72085.1"/>
    </source>
</evidence>
<evidence type="ECO:0000313" key="8">
    <source>
        <dbReference type="Proteomes" id="UP000076744"/>
    </source>
</evidence>
<dbReference type="Proteomes" id="UP000076744">
    <property type="component" value="Unassembled WGS sequence"/>
</dbReference>
<evidence type="ECO:0000256" key="2">
    <source>
        <dbReference type="ARBA" id="ARBA00022692"/>
    </source>
</evidence>
<organism evidence="7 8">
    <name type="scientific">Cordyceps fumosorosea (strain ARSEF 2679)</name>
    <name type="common">Isaria fumosorosea</name>
    <dbReference type="NCBI Taxonomy" id="1081104"/>
    <lineage>
        <taxon>Eukaryota</taxon>
        <taxon>Fungi</taxon>
        <taxon>Dikarya</taxon>
        <taxon>Ascomycota</taxon>
        <taxon>Pezizomycotina</taxon>
        <taxon>Sordariomycetes</taxon>
        <taxon>Hypocreomycetidae</taxon>
        <taxon>Hypocreales</taxon>
        <taxon>Cordycipitaceae</taxon>
        <taxon>Cordyceps</taxon>
    </lineage>
</organism>
<evidence type="ECO:0000256" key="6">
    <source>
        <dbReference type="SAM" id="Phobius"/>
    </source>
</evidence>
<dbReference type="InterPro" id="IPR059112">
    <property type="entry name" value="CysZ/EI24"/>
</dbReference>
<evidence type="ECO:0000256" key="3">
    <source>
        <dbReference type="ARBA" id="ARBA00022989"/>
    </source>
</evidence>
<evidence type="ECO:0000256" key="5">
    <source>
        <dbReference type="SAM" id="MobiDB-lite"/>
    </source>
</evidence>
<keyword evidence="8" id="KW-1185">Reference proteome</keyword>
<dbReference type="EMBL" id="AZHB01000002">
    <property type="protein sequence ID" value="OAA72085.1"/>
    <property type="molecule type" value="Genomic_DNA"/>
</dbReference>
<dbReference type="PANTHER" id="PTHR34292:SF2">
    <property type="entry name" value="OUTER SPORE WALL PROTEIN LDS1"/>
    <property type="match status" value="1"/>
</dbReference>
<sequence>MSSNTSSSGAVAGGADKNQPKTRSARAMDAVGEKAGEIFKEDFGNARKVAVEAMKSRAYLYPLKGIAYFLSHRSLWKPFLSRLGPLLTLSAGVVGSMFAFTYLPQLAVLVFVNGPLAVVSTVLLVLSESSAIINGVARGWLLQDAILDTFDGTLLARDAAGIVAEGRELRAGSSRDPMRRLGKVLRSPFDKFGPKAMIRYLIYLPLNFIPVVGTVAFVFLQGRNRGRSVHERYFQLKKWSNAQKKDWVDTHVGAYTSFGLIATVLEMIPIASMFFTYTNTVGAALWAADIEAHSTSLTKETAPNLRAAADKAAEKPEL</sequence>
<dbReference type="RefSeq" id="XP_018707531.1">
    <property type="nucleotide sequence ID" value="XM_018844765.1"/>
</dbReference>
<keyword evidence="3 6" id="KW-1133">Transmembrane helix</keyword>
<evidence type="ECO:0008006" key="9">
    <source>
        <dbReference type="Google" id="ProtNLM"/>
    </source>
</evidence>
<name>A0A168D2B6_CORFA</name>
<gene>
    <name evidence="7" type="ORF">ISF_01158</name>
</gene>